<keyword evidence="5 11" id="KW-0808">Transferase</keyword>
<evidence type="ECO:0000256" key="6">
    <source>
        <dbReference type="ARBA" id="ARBA00022741"/>
    </source>
</evidence>
<keyword evidence="9 11" id="KW-0057">Aromatic amino acid biosynthesis</keyword>
<dbReference type="SUPFAM" id="SSF52540">
    <property type="entry name" value="P-loop containing nucleoside triphosphate hydrolases"/>
    <property type="match status" value="1"/>
</dbReference>
<keyword evidence="11" id="KW-0460">Magnesium</keyword>
<evidence type="ECO:0000256" key="4">
    <source>
        <dbReference type="ARBA" id="ARBA00022605"/>
    </source>
</evidence>
<comment type="caution">
    <text evidence="13">The sequence shown here is derived from an EMBL/GenBank/DDBJ whole genome shotgun (WGS) entry which is preliminary data.</text>
</comment>
<dbReference type="AlphaFoldDB" id="A0A2S5J0V4"/>
<evidence type="ECO:0000256" key="3">
    <source>
        <dbReference type="ARBA" id="ARBA00012154"/>
    </source>
</evidence>
<comment type="similarity">
    <text evidence="2 11">Belongs to the shikimate kinase family.</text>
</comment>
<protein>
    <recommendedName>
        <fullName evidence="3 11">Shikimate kinase</fullName>
        <shortName evidence="11">SK</shortName>
        <ecNumber evidence="3 11">2.7.1.71</ecNumber>
    </recommendedName>
</protein>
<feature type="binding site" evidence="11">
    <location>
        <position position="18"/>
    </location>
    <ligand>
        <name>Mg(2+)</name>
        <dbReference type="ChEBI" id="CHEBI:18420"/>
    </ligand>
</feature>
<keyword evidence="4 11" id="KW-0028">Amino-acid biosynthesis</keyword>
<feature type="binding site" evidence="11">
    <location>
        <begin position="14"/>
        <end position="19"/>
    </location>
    <ligand>
        <name>ATP</name>
        <dbReference type="ChEBI" id="CHEBI:30616"/>
    </ligand>
</feature>
<keyword evidence="14" id="KW-1185">Reference proteome</keyword>
<feature type="binding site" evidence="11">
    <location>
        <position position="36"/>
    </location>
    <ligand>
        <name>substrate</name>
    </ligand>
</feature>
<dbReference type="GO" id="GO:0004765">
    <property type="term" value="F:shikimate kinase activity"/>
    <property type="evidence" value="ECO:0007669"/>
    <property type="project" value="UniProtKB-UniRule"/>
</dbReference>
<dbReference type="Proteomes" id="UP000239297">
    <property type="component" value="Unassembled WGS sequence"/>
</dbReference>
<dbReference type="HAMAP" id="MF_00109">
    <property type="entry name" value="Shikimate_kinase"/>
    <property type="match status" value="1"/>
</dbReference>
<feature type="binding site" evidence="11">
    <location>
        <position position="135"/>
    </location>
    <ligand>
        <name>substrate</name>
    </ligand>
</feature>
<evidence type="ECO:0000256" key="11">
    <source>
        <dbReference type="HAMAP-Rule" id="MF_00109"/>
    </source>
</evidence>
<dbReference type="PANTHER" id="PTHR21087">
    <property type="entry name" value="SHIKIMATE KINASE"/>
    <property type="match status" value="1"/>
</dbReference>
<evidence type="ECO:0000256" key="2">
    <source>
        <dbReference type="ARBA" id="ARBA00006997"/>
    </source>
</evidence>
<feature type="region of interest" description="Disordered" evidence="12">
    <location>
        <begin position="169"/>
        <end position="210"/>
    </location>
</feature>
<evidence type="ECO:0000256" key="5">
    <source>
        <dbReference type="ARBA" id="ARBA00022679"/>
    </source>
</evidence>
<keyword evidence="7 11" id="KW-0418">Kinase</keyword>
<evidence type="ECO:0000256" key="12">
    <source>
        <dbReference type="SAM" id="MobiDB-lite"/>
    </source>
</evidence>
<dbReference type="PRINTS" id="PR01100">
    <property type="entry name" value="SHIKIMTKNASE"/>
</dbReference>
<dbReference type="OrthoDB" id="9800332at2"/>
<evidence type="ECO:0000313" key="14">
    <source>
        <dbReference type="Proteomes" id="UP000239297"/>
    </source>
</evidence>
<dbReference type="InterPro" id="IPR023000">
    <property type="entry name" value="Shikimate_kinase_CS"/>
</dbReference>
<dbReference type="GO" id="GO:0009423">
    <property type="term" value="P:chorismate biosynthetic process"/>
    <property type="evidence" value="ECO:0007669"/>
    <property type="project" value="UniProtKB-UniRule"/>
</dbReference>
<keyword evidence="11" id="KW-0479">Metal-binding</keyword>
<dbReference type="GO" id="GO:0000287">
    <property type="term" value="F:magnesium ion binding"/>
    <property type="evidence" value="ECO:0007669"/>
    <property type="project" value="UniProtKB-UniRule"/>
</dbReference>
<evidence type="ECO:0000256" key="8">
    <source>
        <dbReference type="ARBA" id="ARBA00022840"/>
    </source>
</evidence>
<dbReference type="InterPro" id="IPR027417">
    <property type="entry name" value="P-loop_NTPase"/>
</dbReference>
<comment type="subcellular location">
    <subcellularLocation>
        <location evidence="11">Cytoplasm</location>
    </subcellularLocation>
</comment>
<keyword evidence="11" id="KW-0963">Cytoplasm</keyword>
<dbReference type="GO" id="GO:0005524">
    <property type="term" value="F:ATP binding"/>
    <property type="evidence" value="ECO:0007669"/>
    <property type="project" value="UniProtKB-UniRule"/>
</dbReference>
<dbReference type="PANTHER" id="PTHR21087:SF16">
    <property type="entry name" value="SHIKIMATE KINASE 1, CHLOROPLASTIC"/>
    <property type="match status" value="1"/>
</dbReference>
<feature type="compositionally biased region" description="Basic and acidic residues" evidence="12">
    <location>
        <begin position="199"/>
        <end position="210"/>
    </location>
</feature>
<feature type="binding site" evidence="11">
    <location>
        <position position="59"/>
    </location>
    <ligand>
        <name>substrate</name>
    </ligand>
</feature>
<organism evidence="13 14">
    <name type="scientific">Arthrobacter pityocampae</name>
    <dbReference type="NCBI Taxonomy" id="547334"/>
    <lineage>
        <taxon>Bacteria</taxon>
        <taxon>Bacillati</taxon>
        <taxon>Actinomycetota</taxon>
        <taxon>Actinomycetes</taxon>
        <taxon>Micrococcales</taxon>
        <taxon>Micrococcaceae</taxon>
        <taxon>Arthrobacter</taxon>
    </lineage>
</organism>
<accession>A0A2S5J0V4</accession>
<dbReference type="EC" id="2.7.1.71" evidence="3 11"/>
<gene>
    <name evidence="11" type="primary">aroK</name>
    <name evidence="13" type="ORF">C4K88_00485</name>
</gene>
<evidence type="ECO:0000256" key="1">
    <source>
        <dbReference type="ARBA" id="ARBA00004842"/>
    </source>
</evidence>
<dbReference type="InterPro" id="IPR031322">
    <property type="entry name" value="Shikimate/glucono_kinase"/>
</dbReference>
<sequence>MARNRAVVLVGPMAVGKSAVGRMLAERIDARFIDTDRLIVEQHGSIAGIFARQGEEAFRTIEADVVRAALAEDAVVSLGGGAVLHPRTRDLLQDATVIFLDTDLATVLPRIGGESGRPLLAGRPAERWQALYDARRPVYAALATTVVDTRGLSVRGVTAAVLRALPALHRSDGPRGGDEAPTATHDTTHDSTYDSTPDLNHESGTRPHGH</sequence>
<dbReference type="InterPro" id="IPR000623">
    <property type="entry name" value="Shikimate_kinase/TSH1"/>
</dbReference>
<dbReference type="EMBL" id="PRKW01000001">
    <property type="protein sequence ID" value="PPB50425.1"/>
    <property type="molecule type" value="Genomic_DNA"/>
</dbReference>
<dbReference type="GO" id="GO:0009073">
    <property type="term" value="P:aromatic amino acid family biosynthetic process"/>
    <property type="evidence" value="ECO:0007669"/>
    <property type="project" value="UniProtKB-KW"/>
</dbReference>
<dbReference type="GO" id="GO:0008652">
    <property type="term" value="P:amino acid biosynthetic process"/>
    <property type="evidence" value="ECO:0007669"/>
    <property type="project" value="UniProtKB-KW"/>
</dbReference>
<dbReference type="Pfam" id="PF01202">
    <property type="entry name" value="SKI"/>
    <property type="match status" value="1"/>
</dbReference>
<dbReference type="GO" id="GO:0005829">
    <property type="term" value="C:cytosol"/>
    <property type="evidence" value="ECO:0007669"/>
    <property type="project" value="TreeGrafter"/>
</dbReference>
<proteinExistence type="inferred from homology"/>
<comment type="catalytic activity">
    <reaction evidence="10 11">
        <text>shikimate + ATP = 3-phosphoshikimate + ADP + H(+)</text>
        <dbReference type="Rhea" id="RHEA:13121"/>
        <dbReference type="ChEBI" id="CHEBI:15378"/>
        <dbReference type="ChEBI" id="CHEBI:30616"/>
        <dbReference type="ChEBI" id="CHEBI:36208"/>
        <dbReference type="ChEBI" id="CHEBI:145989"/>
        <dbReference type="ChEBI" id="CHEBI:456216"/>
        <dbReference type="EC" id="2.7.1.71"/>
    </reaction>
</comment>
<comment type="cofactor">
    <cofactor evidence="11">
        <name>Mg(2+)</name>
        <dbReference type="ChEBI" id="CHEBI:18420"/>
    </cofactor>
    <text evidence="11">Binds 1 Mg(2+) ion per subunit.</text>
</comment>
<dbReference type="PROSITE" id="PS01128">
    <property type="entry name" value="SHIKIMATE_KINASE"/>
    <property type="match status" value="1"/>
</dbReference>
<reference evidence="13 14" key="1">
    <citation type="journal article" date="2014" name="Int. J. Syst. Evol. Microbiol.">
        <title>Arthrobacter pityocampae sp. nov., isolated from Thaumetopoea pityocampa (Lep., Thaumetopoeidae).</title>
        <authorList>
            <person name="Ince I.A."/>
            <person name="Demirbag Z."/>
            <person name="Kati H."/>
        </authorList>
    </citation>
    <scope>NUCLEOTIDE SEQUENCE [LARGE SCALE GENOMIC DNA]</scope>
    <source>
        <strain evidence="13 14">Tp2</strain>
    </source>
</reference>
<feature type="compositionally biased region" description="Basic and acidic residues" evidence="12">
    <location>
        <begin position="169"/>
        <end position="178"/>
    </location>
</feature>
<comment type="function">
    <text evidence="11">Catalyzes the specific phosphorylation of the 3-hydroxyl group of shikimic acid using ATP as a cosubstrate.</text>
</comment>
<feature type="binding site" evidence="11">
    <location>
        <position position="80"/>
    </location>
    <ligand>
        <name>substrate</name>
    </ligand>
</feature>
<keyword evidence="6 11" id="KW-0547">Nucleotide-binding</keyword>
<keyword evidence="8 11" id="KW-0067">ATP-binding</keyword>
<feature type="binding site" evidence="11">
    <location>
        <position position="117"/>
    </location>
    <ligand>
        <name>ATP</name>
        <dbReference type="ChEBI" id="CHEBI:30616"/>
    </ligand>
</feature>
<name>A0A2S5J0V4_9MICC</name>
<dbReference type="UniPathway" id="UPA00053">
    <property type="reaction ID" value="UER00088"/>
</dbReference>
<dbReference type="CDD" id="cd00464">
    <property type="entry name" value="SK"/>
    <property type="match status" value="1"/>
</dbReference>
<comment type="subunit">
    <text evidence="11">Monomer.</text>
</comment>
<evidence type="ECO:0000313" key="13">
    <source>
        <dbReference type="EMBL" id="PPB50425.1"/>
    </source>
</evidence>
<evidence type="ECO:0000256" key="9">
    <source>
        <dbReference type="ARBA" id="ARBA00023141"/>
    </source>
</evidence>
<comment type="pathway">
    <text evidence="1 11">Metabolic intermediate biosynthesis; chorismate biosynthesis; chorismate from D-erythrose 4-phosphate and phosphoenolpyruvate: step 5/7.</text>
</comment>
<evidence type="ECO:0000256" key="7">
    <source>
        <dbReference type="ARBA" id="ARBA00022777"/>
    </source>
</evidence>
<dbReference type="Gene3D" id="3.40.50.300">
    <property type="entry name" value="P-loop containing nucleotide triphosphate hydrolases"/>
    <property type="match status" value="1"/>
</dbReference>
<comment type="caution">
    <text evidence="11">Lacks conserved residue(s) required for the propagation of feature annotation.</text>
</comment>
<dbReference type="RefSeq" id="WP_104119700.1">
    <property type="nucleotide sequence ID" value="NZ_PRKW01000001.1"/>
</dbReference>
<evidence type="ECO:0000256" key="10">
    <source>
        <dbReference type="ARBA" id="ARBA00048567"/>
    </source>
</evidence>